<dbReference type="EMBL" id="VOBL01000012">
    <property type="protein sequence ID" value="KAA0976120.1"/>
    <property type="molecule type" value="Genomic_DNA"/>
</dbReference>
<gene>
    <name evidence="2" type="ORF">FQ154_11985</name>
</gene>
<name>A0A5B0EEC9_9MICC</name>
<accession>A0A5B0EEC9</accession>
<dbReference type="NCBIfam" id="NF038015">
    <property type="entry name" value="AztD"/>
    <property type="match status" value="1"/>
</dbReference>
<keyword evidence="1" id="KW-0732">Signal</keyword>
<evidence type="ECO:0000313" key="3">
    <source>
        <dbReference type="Proteomes" id="UP000323856"/>
    </source>
</evidence>
<feature type="chain" id="PRO_5039322717" description="PQQ-binding-like beta-propeller repeat protein" evidence="1">
    <location>
        <begin position="22"/>
        <end position="418"/>
    </location>
</feature>
<organism evidence="2 3">
    <name type="scientific">Paeniglutamicibacter gangotriensis</name>
    <dbReference type="NCBI Taxonomy" id="254787"/>
    <lineage>
        <taxon>Bacteria</taxon>
        <taxon>Bacillati</taxon>
        <taxon>Actinomycetota</taxon>
        <taxon>Actinomycetes</taxon>
        <taxon>Micrococcales</taxon>
        <taxon>Micrococcaceae</taxon>
        <taxon>Paeniglutamicibacter</taxon>
    </lineage>
</organism>
<dbReference type="InterPro" id="IPR015943">
    <property type="entry name" value="WD40/YVTN_repeat-like_dom_sf"/>
</dbReference>
<protein>
    <recommendedName>
        <fullName evidence="4">PQQ-binding-like beta-propeller repeat protein</fullName>
    </recommendedName>
</protein>
<reference evidence="2 3" key="1">
    <citation type="submission" date="2019-07" db="EMBL/GenBank/DDBJ databases">
        <title>Analysis of the biochemical properties, biological activity and biotechnological potential of siderophores and biosurfactants produced by Antarctic psychrotolerant bacteria.</title>
        <authorList>
            <person name="Styczynski M."/>
            <person name="Krucon T."/>
            <person name="Decewicz P."/>
            <person name="Dziewit L."/>
        </authorList>
    </citation>
    <scope>NUCLEOTIDE SEQUENCE [LARGE SCALE GENOMIC DNA]</scope>
    <source>
        <strain evidence="2 3">ANT_H27</strain>
    </source>
</reference>
<evidence type="ECO:0000313" key="2">
    <source>
        <dbReference type="EMBL" id="KAA0976120.1"/>
    </source>
</evidence>
<dbReference type="PROSITE" id="PS51257">
    <property type="entry name" value="PROKAR_LIPOPROTEIN"/>
    <property type="match status" value="1"/>
</dbReference>
<evidence type="ECO:0000256" key="1">
    <source>
        <dbReference type="SAM" id="SignalP"/>
    </source>
</evidence>
<dbReference type="OrthoDB" id="3250815at2"/>
<comment type="caution">
    <text evidence="2">The sequence shown here is derived from an EMBL/GenBank/DDBJ whole genome shotgun (WGS) entry which is preliminary data.</text>
</comment>
<evidence type="ECO:0008006" key="4">
    <source>
        <dbReference type="Google" id="ProtNLM"/>
    </source>
</evidence>
<dbReference type="Proteomes" id="UP000323856">
    <property type="component" value="Unassembled WGS sequence"/>
</dbReference>
<sequence>MRRWRMGLPALAVLAAGTLMAGCASNSSVPAASGSAPIPSVPVVSEAGAATPRLVLTYEGGLLVVDARDGGVVSEHALPGFNRVNPAGDGRRALVSTAGGFRIFDAGAWSEAHGDHAHHYRSVPVLTDLVFPAQKPGHAVVHAGSTALFDDATGMISIFASDKLDNAALPATEVVALPEAHHGVAVPVSEGKLLVTNGNEETRNTVKLLSAPNAQHRRTTVAESNQCPGIHGEAVATDQAVVVGCEDGILVIKDEKVSKVDSPDAYGRIGNQAGSEASSVVLGDYKKDQDAEPERPKVFSLTDTATNSMELVDIDYSYSFRSLARSADGDALVLGTDGKLHIYDVKSGKEKTSVDVVGPWQEPLDWQQPRPSIHVAGDTAYITEPATKALHLVDLKTGKVARTVTLPEVPNEITSIKG</sequence>
<dbReference type="InterPro" id="IPR047697">
    <property type="entry name" value="AztD-like"/>
</dbReference>
<dbReference type="AlphaFoldDB" id="A0A5B0EEC9"/>
<proteinExistence type="predicted"/>
<dbReference type="SUPFAM" id="SSF50969">
    <property type="entry name" value="YVTN repeat-like/Quinoprotein amine dehydrogenase"/>
    <property type="match status" value="1"/>
</dbReference>
<feature type="signal peptide" evidence="1">
    <location>
        <begin position="1"/>
        <end position="21"/>
    </location>
</feature>
<dbReference type="Gene3D" id="2.130.10.10">
    <property type="entry name" value="YVTN repeat-like/Quinoprotein amine dehydrogenase"/>
    <property type="match status" value="1"/>
</dbReference>
<dbReference type="InterPro" id="IPR011044">
    <property type="entry name" value="Quino_amine_DH_bsu"/>
</dbReference>